<dbReference type="Gene3D" id="3.40.50.10810">
    <property type="entry name" value="Tandem AAA-ATPase domain"/>
    <property type="match status" value="1"/>
</dbReference>
<evidence type="ECO:0000313" key="7">
    <source>
        <dbReference type="EMBL" id="PHT58890.1"/>
    </source>
</evidence>
<evidence type="ECO:0000256" key="2">
    <source>
        <dbReference type="ARBA" id="ARBA00022741"/>
    </source>
</evidence>
<comment type="subcellular location">
    <subcellularLocation>
        <location evidence="1">Nucleus</location>
    </subcellularLocation>
</comment>
<evidence type="ECO:0000256" key="1">
    <source>
        <dbReference type="ARBA" id="ARBA00004123"/>
    </source>
</evidence>
<dbReference type="Proteomes" id="UP000224567">
    <property type="component" value="Unassembled WGS sequence"/>
</dbReference>
<dbReference type="InterPro" id="IPR038718">
    <property type="entry name" value="SNF2-like_sf"/>
</dbReference>
<reference evidence="7 8" key="1">
    <citation type="journal article" date="2017" name="Genome Biol.">
        <title>New reference genome sequences of hot pepper reveal the massive evolution of plant disease-resistance genes by retroduplication.</title>
        <authorList>
            <person name="Kim S."/>
            <person name="Park J."/>
            <person name="Yeom S.I."/>
            <person name="Kim Y.M."/>
            <person name="Seo E."/>
            <person name="Kim K.T."/>
            <person name="Kim M.S."/>
            <person name="Lee J.M."/>
            <person name="Cheong K."/>
            <person name="Shin H.S."/>
            <person name="Kim S.B."/>
            <person name="Han K."/>
            <person name="Lee J."/>
            <person name="Park M."/>
            <person name="Lee H.A."/>
            <person name="Lee H.Y."/>
            <person name="Lee Y."/>
            <person name="Oh S."/>
            <person name="Lee J.H."/>
            <person name="Choi E."/>
            <person name="Choi E."/>
            <person name="Lee S.E."/>
            <person name="Jeon J."/>
            <person name="Kim H."/>
            <person name="Choi G."/>
            <person name="Song H."/>
            <person name="Lee J."/>
            <person name="Lee S.C."/>
            <person name="Kwon J.K."/>
            <person name="Lee H.Y."/>
            <person name="Koo N."/>
            <person name="Hong Y."/>
            <person name="Kim R.W."/>
            <person name="Kang W.H."/>
            <person name="Huh J.H."/>
            <person name="Kang B.C."/>
            <person name="Yang T.J."/>
            <person name="Lee Y.H."/>
            <person name="Bennetzen J.L."/>
            <person name="Choi D."/>
        </authorList>
    </citation>
    <scope>NUCLEOTIDE SEQUENCE [LARGE SCALE GENOMIC DNA]</scope>
    <source>
        <strain evidence="8">cv. PBC81</strain>
    </source>
</reference>
<dbReference type="PANTHER" id="PTHR45821:SF22">
    <property type="entry name" value="ATP-DEPENDENT HELICASE"/>
    <property type="match status" value="1"/>
</dbReference>
<dbReference type="STRING" id="33114.A0A2G2XN32"/>
<dbReference type="EMBL" id="MLFT02000001">
    <property type="protein sequence ID" value="PHT58890.1"/>
    <property type="molecule type" value="Genomic_DNA"/>
</dbReference>
<feature type="domain" description="SNF2 N-terminal" evidence="6">
    <location>
        <begin position="23"/>
        <end position="75"/>
    </location>
</feature>
<dbReference type="AlphaFoldDB" id="A0A2G2XN32"/>
<dbReference type="InterPro" id="IPR000330">
    <property type="entry name" value="SNF2_N"/>
</dbReference>
<accession>A0A2G2XN32</accession>
<keyword evidence="4" id="KW-0067">ATP-binding</keyword>
<evidence type="ECO:0000256" key="4">
    <source>
        <dbReference type="ARBA" id="ARBA00022840"/>
    </source>
</evidence>
<dbReference type="Pfam" id="PF00176">
    <property type="entry name" value="SNF2-rel_dom"/>
    <property type="match status" value="1"/>
</dbReference>
<dbReference type="GO" id="GO:0080188">
    <property type="term" value="P:gene silencing by siRNA-directed DNA methylation"/>
    <property type="evidence" value="ECO:0007669"/>
    <property type="project" value="InterPro"/>
</dbReference>
<reference evidence="8" key="2">
    <citation type="journal article" date="2017" name="J. Anim. Genet.">
        <title>Multiple reference genome sequences of hot pepper reveal the massive evolution of plant disease resistance genes by retroduplication.</title>
        <authorList>
            <person name="Kim S."/>
            <person name="Park J."/>
            <person name="Yeom S.-I."/>
            <person name="Kim Y.-M."/>
            <person name="Seo E."/>
            <person name="Kim K.-T."/>
            <person name="Kim M.-S."/>
            <person name="Lee J.M."/>
            <person name="Cheong K."/>
            <person name="Shin H.-S."/>
            <person name="Kim S.-B."/>
            <person name="Han K."/>
            <person name="Lee J."/>
            <person name="Park M."/>
            <person name="Lee H.-A."/>
            <person name="Lee H.-Y."/>
            <person name="Lee Y."/>
            <person name="Oh S."/>
            <person name="Lee J.H."/>
            <person name="Choi E."/>
            <person name="Choi E."/>
            <person name="Lee S.E."/>
            <person name="Jeon J."/>
            <person name="Kim H."/>
            <person name="Choi G."/>
            <person name="Song H."/>
            <person name="Lee J."/>
            <person name="Lee S.-C."/>
            <person name="Kwon J.-K."/>
            <person name="Lee H.-Y."/>
            <person name="Koo N."/>
            <person name="Hong Y."/>
            <person name="Kim R.W."/>
            <person name="Kang W.-H."/>
            <person name="Huh J.H."/>
            <person name="Kang B.-C."/>
            <person name="Yang T.-J."/>
            <person name="Lee Y.-H."/>
            <person name="Bennetzen J.L."/>
            <person name="Choi D."/>
        </authorList>
    </citation>
    <scope>NUCLEOTIDE SEQUENCE [LARGE SCALE GENOMIC DNA]</scope>
    <source>
        <strain evidence="8">cv. PBC81</strain>
    </source>
</reference>
<name>A0A2G2XN32_CAPBA</name>
<protein>
    <recommendedName>
        <fullName evidence="6">SNF2 N-terminal domain-containing protein</fullName>
    </recommendedName>
</protein>
<evidence type="ECO:0000313" key="8">
    <source>
        <dbReference type="Proteomes" id="UP000224567"/>
    </source>
</evidence>
<dbReference type="PANTHER" id="PTHR45821">
    <property type="entry name" value="SNF2 DOMAIN-CONTAINING PROTEIN CLASSY 2-RELATED"/>
    <property type="match status" value="1"/>
</dbReference>
<evidence type="ECO:0000256" key="5">
    <source>
        <dbReference type="ARBA" id="ARBA00023242"/>
    </source>
</evidence>
<dbReference type="OrthoDB" id="1749504at2759"/>
<keyword evidence="2" id="KW-0547">Nucleotide-binding</keyword>
<evidence type="ECO:0000256" key="3">
    <source>
        <dbReference type="ARBA" id="ARBA00022806"/>
    </source>
</evidence>
<dbReference type="GO" id="GO:0005634">
    <property type="term" value="C:nucleus"/>
    <property type="evidence" value="ECO:0007669"/>
    <property type="project" value="UniProtKB-SubCell"/>
</dbReference>
<dbReference type="InterPro" id="IPR044567">
    <property type="entry name" value="CLSY/DRD1"/>
</dbReference>
<keyword evidence="8" id="KW-1185">Reference proteome</keyword>
<organism evidence="7 8">
    <name type="scientific">Capsicum baccatum</name>
    <name type="common">Peruvian pepper</name>
    <dbReference type="NCBI Taxonomy" id="33114"/>
    <lineage>
        <taxon>Eukaryota</taxon>
        <taxon>Viridiplantae</taxon>
        <taxon>Streptophyta</taxon>
        <taxon>Embryophyta</taxon>
        <taxon>Tracheophyta</taxon>
        <taxon>Spermatophyta</taxon>
        <taxon>Magnoliopsida</taxon>
        <taxon>eudicotyledons</taxon>
        <taxon>Gunneridae</taxon>
        <taxon>Pentapetalae</taxon>
        <taxon>asterids</taxon>
        <taxon>lamiids</taxon>
        <taxon>Solanales</taxon>
        <taxon>Solanaceae</taxon>
        <taxon>Solanoideae</taxon>
        <taxon>Capsiceae</taxon>
        <taxon>Capsicum</taxon>
    </lineage>
</organism>
<gene>
    <name evidence="7" type="ORF">CQW23_01253</name>
</gene>
<dbReference type="GO" id="GO:0004386">
    <property type="term" value="F:helicase activity"/>
    <property type="evidence" value="ECO:0007669"/>
    <property type="project" value="UniProtKB-KW"/>
</dbReference>
<evidence type="ECO:0000259" key="6">
    <source>
        <dbReference type="Pfam" id="PF00176"/>
    </source>
</evidence>
<sequence>MREDRKGYAKETREIPLKFPGPLVLEEGNTARNEQSLVWKALKEVETEKRIVLFRIPSQNNIKELYNTLCVIAIKSIAILRDQ</sequence>
<proteinExistence type="predicted"/>
<comment type="caution">
    <text evidence="7">The sequence shown here is derived from an EMBL/GenBank/DDBJ whole genome shotgun (WGS) entry which is preliminary data.</text>
</comment>
<keyword evidence="5" id="KW-0539">Nucleus</keyword>
<keyword evidence="3" id="KW-0378">Hydrolase</keyword>
<keyword evidence="3" id="KW-0347">Helicase</keyword>
<dbReference type="GO" id="GO:0005524">
    <property type="term" value="F:ATP binding"/>
    <property type="evidence" value="ECO:0007669"/>
    <property type="project" value="UniProtKB-KW"/>
</dbReference>